<dbReference type="GO" id="GO:0008168">
    <property type="term" value="F:methyltransferase activity"/>
    <property type="evidence" value="ECO:0007669"/>
    <property type="project" value="UniProtKB-KW"/>
</dbReference>
<proteinExistence type="predicted"/>
<dbReference type="GO" id="GO:0032259">
    <property type="term" value="P:methylation"/>
    <property type="evidence" value="ECO:0007669"/>
    <property type="project" value="UniProtKB-KW"/>
</dbReference>
<comment type="caution">
    <text evidence="1">The sequence shown here is derived from an EMBL/GenBank/DDBJ whole genome shotgun (WGS) entry which is preliminary data.</text>
</comment>
<keyword evidence="1" id="KW-0489">Methyltransferase</keyword>
<dbReference type="Proteomes" id="UP000723714">
    <property type="component" value="Unassembled WGS sequence"/>
</dbReference>
<dbReference type="InterPro" id="IPR010719">
    <property type="entry name" value="MnmM_MeTrfase"/>
</dbReference>
<dbReference type="CDD" id="cd02440">
    <property type="entry name" value="AdoMet_MTases"/>
    <property type="match status" value="1"/>
</dbReference>
<dbReference type="Pfam" id="PF06962">
    <property type="entry name" value="rRNA_methylase"/>
    <property type="match status" value="1"/>
</dbReference>
<name>A0ABS6D0W5_9FIRM</name>
<sequence length="188" mass="21176">MKYSYQITEYCHRFLAMYLEPGDVCVDATAGNGNDTEFLCRICGADGRVYAFDIQAEAILHTKERLELSGLNTRAVLIQDGHERMGEYVKESVSAIVFNFGYLPGGNHSIATKPDTSIRAIEEGLKLLKPDGIMSLCIYSGQDSGYEERDAILSYLKGLDTKHWLVILNQFYNRKNDPPIPAFIVRLR</sequence>
<dbReference type="EMBL" id="JABACJ020000003">
    <property type="protein sequence ID" value="MBU3875130.1"/>
    <property type="molecule type" value="Genomic_DNA"/>
</dbReference>
<organism evidence="1 2">
    <name type="scientific">Faecalicatena faecalis</name>
    <dbReference type="NCBI Taxonomy" id="2726362"/>
    <lineage>
        <taxon>Bacteria</taxon>
        <taxon>Bacillati</taxon>
        <taxon>Bacillota</taxon>
        <taxon>Clostridia</taxon>
        <taxon>Lachnospirales</taxon>
        <taxon>Lachnospiraceae</taxon>
        <taxon>Faecalicatena</taxon>
    </lineage>
</organism>
<dbReference type="PANTHER" id="PTHR35276:SF1">
    <property type="entry name" value="TRNA (MNM(5)S(2)U34)-METHYLTRANSFERASE, CHLOROPLASTIC"/>
    <property type="match status" value="1"/>
</dbReference>
<gene>
    <name evidence="1" type="ORF">HGO97_004790</name>
</gene>
<keyword evidence="2" id="KW-1185">Reference proteome</keyword>
<dbReference type="PANTHER" id="PTHR35276">
    <property type="entry name" value="S-ADENOSYL-L-METHIONINE-DEPENDENT METHYLTRANSFERASES SUPERFAMILY PROTEIN"/>
    <property type="match status" value="1"/>
</dbReference>
<keyword evidence="1" id="KW-0808">Transferase</keyword>
<evidence type="ECO:0000313" key="2">
    <source>
        <dbReference type="Proteomes" id="UP000723714"/>
    </source>
</evidence>
<protein>
    <submittedName>
        <fullName evidence="1">Methyltransferase domain-containing protein</fullName>
    </submittedName>
</protein>
<reference evidence="1 2" key="1">
    <citation type="submission" date="2021-06" db="EMBL/GenBank/DDBJ databases">
        <title>Faecalicatena sp. nov. isolated from porcine feces.</title>
        <authorList>
            <person name="Oh B.S."/>
            <person name="Lee J.H."/>
        </authorList>
    </citation>
    <scope>NUCLEOTIDE SEQUENCE [LARGE SCALE GENOMIC DNA]</scope>
    <source>
        <strain evidence="1 2">AGMB00832</strain>
    </source>
</reference>
<dbReference type="RefSeq" id="WP_216239954.1">
    <property type="nucleotide sequence ID" value="NZ_JABACJ020000003.1"/>
</dbReference>
<evidence type="ECO:0000313" key="1">
    <source>
        <dbReference type="EMBL" id="MBU3875130.1"/>
    </source>
</evidence>
<accession>A0ABS6D0W5</accession>